<evidence type="ECO:0000313" key="1">
    <source>
        <dbReference type="EMBL" id="NMO16335.1"/>
    </source>
</evidence>
<accession>A0A848LGE7</accession>
<dbReference type="EMBL" id="JABBJJ010000064">
    <property type="protein sequence ID" value="NMO16335.1"/>
    <property type="molecule type" value="Genomic_DNA"/>
</dbReference>
<reference evidence="1 2" key="1">
    <citation type="submission" date="2020-04" db="EMBL/GenBank/DDBJ databases">
        <title>Draft genome of Pyxidicoccus fallax type strain.</title>
        <authorList>
            <person name="Whitworth D.E."/>
        </authorList>
    </citation>
    <scope>NUCLEOTIDE SEQUENCE [LARGE SCALE GENOMIC DNA]</scope>
    <source>
        <strain evidence="1 2">DSM 14698</strain>
    </source>
</reference>
<sequence length="239" mass="26668">MRTSGAWLVVAVLAGVSAVAWGADALDLRRDYLRALERLEEDRAGSLERVFEKGNAAASALRESAARRDGGTEWFPAHAFLRGFSNGFVEGALAMGPDPRFFRELAHQRGTAVDQEFFELFADTYFADGVTRRYTVPRSEDSVCHVFDSPDVGPLYRKWTRFWATYPRAYADAVDREIRALEDMVAVSTCACGGPESVEAGLERFLKSFPRSPVVPQVRARLERLRAGTSDFRFRCPTG</sequence>
<gene>
    <name evidence="1" type="ORF">HG543_15955</name>
</gene>
<protein>
    <submittedName>
        <fullName evidence="1">Uncharacterized protein</fullName>
    </submittedName>
</protein>
<proteinExistence type="predicted"/>
<evidence type="ECO:0000313" key="2">
    <source>
        <dbReference type="Proteomes" id="UP000518300"/>
    </source>
</evidence>
<name>A0A848LGE7_9BACT</name>
<keyword evidence="2" id="KW-1185">Reference proteome</keyword>
<dbReference type="RefSeq" id="WP_169345622.1">
    <property type="nucleotide sequence ID" value="NZ_JABBJJ010000064.1"/>
</dbReference>
<dbReference type="Proteomes" id="UP000518300">
    <property type="component" value="Unassembled WGS sequence"/>
</dbReference>
<comment type="caution">
    <text evidence="1">The sequence shown here is derived from an EMBL/GenBank/DDBJ whole genome shotgun (WGS) entry which is preliminary data.</text>
</comment>
<organism evidence="1 2">
    <name type="scientific">Pyxidicoccus fallax</name>
    <dbReference type="NCBI Taxonomy" id="394095"/>
    <lineage>
        <taxon>Bacteria</taxon>
        <taxon>Pseudomonadati</taxon>
        <taxon>Myxococcota</taxon>
        <taxon>Myxococcia</taxon>
        <taxon>Myxococcales</taxon>
        <taxon>Cystobacterineae</taxon>
        <taxon>Myxococcaceae</taxon>
        <taxon>Pyxidicoccus</taxon>
    </lineage>
</organism>
<dbReference type="AlphaFoldDB" id="A0A848LGE7"/>